<dbReference type="InterPro" id="IPR002110">
    <property type="entry name" value="Ankyrin_rpt"/>
</dbReference>
<accession>A0A1Q9E2P6</accession>
<keyword evidence="5" id="KW-1185">Reference proteome</keyword>
<keyword evidence="1" id="KW-0677">Repeat</keyword>
<dbReference type="PROSITE" id="PS50088">
    <property type="entry name" value="ANK_REPEAT"/>
    <property type="match status" value="1"/>
</dbReference>
<keyword evidence="2 3" id="KW-0040">ANK repeat</keyword>
<gene>
    <name evidence="4" type="primary">Ankrd17</name>
    <name evidence="4" type="ORF">AK812_SmicGene15557</name>
</gene>
<dbReference type="Gene3D" id="1.25.40.20">
    <property type="entry name" value="Ankyrin repeat-containing domain"/>
    <property type="match status" value="3"/>
</dbReference>
<dbReference type="Proteomes" id="UP000186817">
    <property type="component" value="Unassembled WGS sequence"/>
</dbReference>
<evidence type="ECO:0000256" key="2">
    <source>
        <dbReference type="ARBA" id="ARBA00023043"/>
    </source>
</evidence>
<evidence type="ECO:0000256" key="3">
    <source>
        <dbReference type="PROSITE-ProRule" id="PRU00023"/>
    </source>
</evidence>
<dbReference type="InterPro" id="IPR051165">
    <property type="entry name" value="Multifunctional_ANK_Repeat"/>
</dbReference>
<protein>
    <submittedName>
        <fullName evidence="4">Ankyrin repeat domain-containing protein 17</fullName>
    </submittedName>
</protein>
<dbReference type="EMBL" id="LSRX01000284">
    <property type="protein sequence ID" value="OLQ01673.1"/>
    <property type="molecule type" value="Genomic_DNA"/>
</dbReference>
<dbReference type="PANTHER" id="PTHR24123">
    <property type="entry name" value="ANKYRIN REPEAT-CONTAINING"/>
    <property type="match status" value="1"/>
</dbReference>
<organism evidence="4 5">
    <name type="scientific">Symbiodinium microadriaticum</name>
    <name type="common">Dinoflagellate</name>
    <name type="synonym">Zooxanthella microadriatica</name>
    <dbReference type="NCBI Taxonomy" id="2951"/>
    <lineage>
        <taxon>Eukaryota</taxon>
        <taxon>Sar</taxon>
        <taxon>Alveolata</taxon>
        <taxon>Dinophyceae</taxon>
        <taxon>Suessiales</taxon>
        <taxon>Symbiodiniaceae</taxon>
        <taxon>Symbiodinium</taxon>
    </lineage>
</organism>
<proteinExistence type="predicted"/>
<dbReference type="PANTHER" id="PTHR24123:SF33">
    <property type="entry name" value="PROTEIN HOS4"/>
    <property type="match status" value="1"/>
</dbReference>
<name>A0A1Q9E2P6_SYMMI</name>
<comment type="caution">
    <text evidence="4">The sequence shown here is derived from an EMBL/GenBank/DDBJ whole genome shotgun (WGS) entry which is preliminary data.</text>
</comment>
<dbReference type="Gene3D" id="1.25.10.10">
    <property type="entry name" value="Leucine-rich Repeat Variant"/>
    <property type="match status" value="1"/>
</dbReference>
<dbReference type="Pfam" id="PF12796">
    <property type="entry name" value="Ank_2"/>
    <property type="match status" value="2"/>
</dbReference>
<dbReference type="CDD" id="cd17039">
    <property type="entry name" value="Ubl_ubiquitin_like"/>
    <property type="match status" value="1"/>
</dbReference>
<dbReference type="AlphaFoldDB" id="A0A1Q9E2P6"/>
<sequence>MLRVWSASGEEVAAIPTLELTDVSSLKHVLHQTGLPWTMQKILHDGRELADAAKLESPMDVQLVLMSPADPDTVDSRYCETPLTTAARRGRLDIVGRLLEAWSFKTVSDKFAGIMSSLLRASSDGSADSIRVFFETGIKTGWTNTHSLRAFLNQASDMGNVAVVRLLLDAGEGWVAQPLTSKLFTTSLSHASCKGNLEILGLLLGARADPLRLETGCTAISCAASKGNLEVLHTLLEFQHGKNDDRLSDRLGCALLEAAGTGHEDAVQCLLQSGADKDFGSIRYEMETALFRAADKGHVKVVQVLLDAKAQTDRKTKLGMTALLVVCSAKPNLQIARLLLEAEADVDQADADGNSCLILASTVGHLKIVQLLARRAASEVAGPGSVEVQQTAAELLEGLVHLISLQLNSEGRLDAALQLATQAQVWQPPGEGGSFPAPLTDPERAHIEALAELMREVGRHAPGILLLRGPQLCHFGFVVKAAVALVSVPADHPPVKALTFLSEVWGESPAAGAPADQGSHKALRDQIGELLQGQLVPSWPMGALQLRAVMKALLGQMPPSALGVLVPAARALFAAFPPAAAGAWATVAASGEGFPQAAVKEKTKVLFVQELVAGTANAQKFKQALKKFCAKKIAEK</sequence>
<dbReference type="OrthoDB" id="5314041at2759"/>
<reference evidence="4 5" key="1">
    <citation type="submission" date="2016-02" db="EMBL/GenBank/DDBJ databases">
        <title>Genome analysis of coral dinoflagellate symbionts highlights evolutionary adaptations to a symbiotic lifestyle.</title>
        <authorList>
            <person name="Aranda M."/>
            <person name="Li Y."/>
            <person name="Liew Y.J."/>
            <person name="Baumgarten S."/>
            <person name="Simakov O."/>
            <person name="Wilson M."/>
            <person name="Piel J."/>
            <person name="Ashoor H."/>
            <person name="Bougouffa S."/>
            <person name="Bajic V.B."/>
            <person name="Ryu T."/>
            <person name="Ravasi T."/>
            <person name="Bayer T."/>
            <person name="Micklem G."/>
            <person name="Kim H."/>
            <person name="Bhak J."/>
            <person name="Lajeunesse T.C."/>
            <person name="Voolstra C.R."/>
        </authorList>
    </citation>
    <scope>NUCLEOTIDE SEQUENCE [LARGE SCALE GENOMIC DNA]</scope>
    <source>
        <strain evidence="4 5">CCMP2467</strain>
    </source>
</reference>
<dbReference type="SMART" id="SM00248">
    <property type="entry name" value="ANK"/>
    <property type="match status" value="8"/>
</dbReference>
<evidence type="ECO:0000313" key="4">
    <source>
        <dbReference type="EMBL" id="OLQ01673.1"/>
    </source>
</evidence>
<evidence type="ECO:0000313" key="5">
    <source>
        <dbReference type="Proteomes" id="UP000186817"/>
    </source>
</evidence>
<feature type="repeat" description="ANK" evidence="3">
    <location>
        <begin position="285"/>
        <end position="317"/>
    </location>
</feature>
<dbReference type="SUPFAM" id="SSF48403">
    <property type="entry name" value="Ankyrin repeat"/>
    <property type="match status" value="1"/>
</dbReference>
<evidence type="ECO:0000256" key="1">
    <source>
        <dbReference type="ARBA" id="ARBA00022737"/>
    </source>
</evidence>
<dbReference type="InterPro" id="IPR011989">
    <property type="entry name" value="ARM-like"/>
</dbReference>
<dbReference type="InterPro" id="IPR036770">
    <property type="entry name" value="Ankyrin_rpt-contain_sf"/>
</dbReference>